<dbReference type="InterPro" id="IPR044670">
    <property type="entry name" value="SOFL"/>
</dbReference>
<dbReference type="Gramene" id="PRQ27860">
    <property type="protein sequence ID" value="PRQ27860"/>
    <property type="gene ID" value="RchiOBHm_Chr6g0309821"/>
</dbReference>
<organism evidence="8 9">
    <name type="scientific">Rosa chinensis</name>
    <name type="common">China rose</name>
    <dbReference type="NCBI Taxonomy" id="74649"/>
    <lineage>
        <taxon>Eukaryota</taxon>
        <taxon>Viridiplantae</taxon>
        <taxon>Streptophyta</taxon>
        <taxon>Embryophyta</taxon>
        <taxon>Tracheophyta</taxon>
        <taxon>Spermatophyta</taxon>
        <taxon>Magnoliopsida</taxon>
        <taxon>eudicotyledons</taxon>
        <taxon>Gunneridae</taxon>
        <taxon>Pentapetalae</taxon>
        <taxon>rosids</taxon>
        <taxon>fabids</taxon>
        <taxon>Rosales</taxon>
        <taxon>Rosaceae</taxon>
        <taxon>Rosoideae</taxon>
        <taxon>Rosoideae incertae sedis</taxon>
        <taxon>Rosa</taxon>
    </lineage>
</organism>
<sequence>MNISQSQYNSGCESGWTHYLDQSYLSGSHGIQKGDDYVGTKPEFEEEEEEEDLSMVSDASSGPPHYQELYEDGCSFSVNSSASKLGKKKKSKESRGKEQHHHLDDTASSSVFNYYSKKKMSTLSKNEPSMQNVLEYSEGFSTTHMKGKSALLQHFGYLNSSLAPQNLVIFKEEAGSNDYDGNE</sequence>
<evidence type="ECO:0000313" key="8">
    <source>
        <dbReference type="EMBL" id="PRQ27860.1"/>
    </source>
</evidence>
<feature type="region of interest" description="Disordered" evidence="7">
    <location>
        <begin position="30"/>
        <end position="107"/>
    </location>
</feature>
<keyword evidence="5" id="KW-0539">Nucleus</keyword>
<reference evidence="8 9" key="1">
    <citation type="journal article" date="2018" name="Nat. Genet.">
        <title>The Rosa genome provides new insights in the design of modern roses.</title>
        <authorList>
            <person name="Bendahmane M."/>
        </authorList>
    </citation>
    <scope>NUCLEOTIDE SEQUENCE [LARGE SCALE GENOMIC DNA]</scope>
    <source>
        <strain evidence="9">cv. Old Blush</strain>
    </source>
</reference>
<dbReference type="AlphaFoldDB" id="A0A2P6Q0Z0"/>
<comment type="subcellular location">
    <subcellularLocation>
        <location evidence="1">Cytoplasm</location>
    </subcellularLocation>
</comment>
<keyword evidence="2" id="KW-0963">Cytoplasm</keyword>
<feature type="compositionally biased region" description="Acidic residues" evidence="7">
    <location>
        <begin position="44"/>
        <end position="53"/>
    </location>
</feature>
<dbReference type="GO" id="GO:0005737">
    <property type="term" value="C:cytoplasm"/>
    <property type="evidence" value="ECO:0007669"/>
    <property type="project" value="UniProtKB-SubCell"/>
</dbReference>
<accession>A0A2P6Q0Z0</accession>
<evidence type="ECO:0000256" key="4">
    <source>
        <dbReference type="ARBA" id="ARBA00022864"/>
    </source>
</evidence>
<evidence type="ECO:0000256" key="6">
    <source>
        <dbReference type="ARBA" id="ARBA00024199"/>
    </source>
</evidence>
<dbReference type="STRING" id="74649.A0A2P6Q0Z0"/>
<dbReference type="OMA" id="GPRHYCE"/>
<keyword evidence="9" id="KW-1185">Reference proteome</keyword>
<dbReference type="GO" id="GO:0009691">
    <property type="term" value="P:cytokinin biosynthetic process"/>
    <property type="evidence" value="ECO:0007669"/>
    <property type="project" value="UniProtKB-KW"/>
</dbReference>
<evidence type="ECO:0000256" key="7">
    <source>
        <dbReference type="SAM" id="MobiDB-lite"/>
    </source>
</evidence>
<comment type="similarity">
    <text evidence="6">Belongs to the SOFL plant protein family.</text>
</comment>
<dbReference type="EMBL" id="PDCK01000044">
    <property type="protein sequence ID" value="PRQ27860.1"/>
    <property type="molecule type" value="Genomic_DNA"/>
</dbReference>
<dbReference type="GO" id="GO:0009736">
    <property type="term" value="P:cytokinin-activated signaling pathway"/>
    <property type="evidence" value="ECO:0007669"/>
    <property type="project" value="UniProtKB-KW"/>
</dbReference>
<gene>
    <name evidence="8" type="ORF">RchiOBHm_Chr6g0309821</name>
</gene>
<dbReference type="OrthoDB" id="759087at2759"/>
<name>A0A2P6Q0Z0_ROSCH</name>
<evidence type="ECO:0000256" key="5">
    <source>
        <dbReference type="ARBA" id="ARBA00023242"/>
    </source>
</evidence>
<feature type="compositionally biased region" description="Basic and acidic residues" evidence="7">
    <location>
        <begin position="93"/>
        <end position="105"/>
    </location>
</feature>
<protein>
    <submittedName>
        <fullName evidence="8">Uncharacterized protein</fullName>
    </submittedName>
</protein>
<evidence type="ECO:0000313" key="9">
    <source>
        <dbReference type="Proteomes" id="UP000238479"/>
    </source>
</evidence>
<evidence type="ECO:0000256" key="1">
    <source>
        <dbReference type="ARBA" id="ARBA00004496"/>
    </source>
</evidence>
<evidence type="ECO:0000256" key="3">
    <source>
        <dbReference type="ARBA" id="ARBA00022712"/>
    </source>
</evidence>
<comment type="caution">
    <text evidence="8">The sequence shown here is derived from an EMBL/GenBank/DDBJ whole genome shotgun (WGS) entry which is preliminary data.</text>
</comment>
<dbReference type="Proteomes" id="UP000238479">
    <property type="component" value="Chromosome 6"/>
</dbReference>
<dbReference type="PANTHER" id="PTHR33347:SF34">
    <property type="entry name" value="PROTEIN SOB FIVE-LIKE 6"/>
    <property type="match status" value="1"/>
</dbReference>
<dbReference type="PANTHER" id="PTHR33347">
    <property type="entry name" value="OSJNBA0091C07.3 PROTEIN"/>
    <property type="match status" value="1"/>
</dbReference>
<keyword evidence="3" id="KW-0203">Cytokinin biosynthesis</keyword>
<keyword evidence="4" id="KW-0932">Cytokinin signaling pathway</keyword>
<evidence type="ECO:0000256" key="2">
    <source>
        <dbReference type="ARBA" id="ARBA00022490"/>
    </source>
</evidence>
<proteinExistence type="inferred from homology"/>